<dbReference type="GO" id="GO:0005737">
    <property type="term" value="C:cytoplasm"/>
    <property type="evidence" value="ECO:0007669"/>
    <property type="project" value="TreeGrafter"/>
</dbReference>
<organism evidence="6 7">
    <name type="scientific">Allofrancisella guangzhouensis</name>
    <dbReference type="NCBI Taxonomy" id="594679"/>
    <lineage>
        <taxon>Bacteria</taxon>
        <taxon>Pseudomonadati</taxon>
        <taxon>Pseudomonadota</taxon>
        <taxon>Gammaproteobacteria</taxon>
        <taxon>Thiotrichales</taxon>
        <taxon>Francisellaceae</taxon>
        <taxon>Allofrancisella</taxon>
    </lineage>
</organism>
<dbReference type="InterPro" id="IPR020476">
    <property type="entry name" value="Nudix_hydrolase"/>
</dbReference>
<evidence type="ECO:0000256" key="1">
    <source>
        <dbReference type="ARBA" id="ARBA00001936"/>
    </source>
</evidence>
<dbReference type="HOGENOM" id="CLU_087195_3_1_6"/>
<dbReference type="KEGG" id="fgu:SD28_02665"/>
<evidence type="ECO:0000256" key="3">
    <source>
        <dbReference type="ARBA" id="ARBA00022801"/>
    </source>
</evidence>
<dbReference type="GO" id="GO:0034353">
    <property type="term" value="F:mRNA 5'-diphosphatase activity"/>
    <property type="evidence" value="ECO:0007669"/>
    <property type="project" value="TreeGrafter"/>
</dbReference>
<comment type="similarity">
    <text evidence="4">Belongs to the Nudix hydrolase family. RppH subfamily.</text>
</comment>
<dbReference type="Pfam" id="PF00293">
    <property type="entry name" value="NUDIX"/>
    <property type="match status" value="1"/>
</dbReference>
<feature type="domain" description="Nudix hydrolase" evidence="5">
    <location>
        <begin position="6"/>
        <end position="148"/>
    </location>
</feature>
<evidence type="ECO:0000256" key="4">
    <source>
        <dbReference type="HAMAP-Rule" id="MF_00298"/>
    </source>
</evidence>
<dbReference type="EC" id="3.6.1.-" evidence="4"/>
<comment type="cofactor">
    <cofactor evidence="2">
        <name>Mg(2+)</name>
        <dbReference type="ChEBI" id="CHEBI:18420"/>
    </cofactor>
</comment>
<gene>
    <name evidence="4" type="primary">rppH</name>
    <name evidence="4" type="synonym">nudH</name>
    <name evidence="6" type="ORF">SD28_02665</name>
</gene>
<dbReference type="PANTHER" id="PTHR23114:SF17">
    <property type="entry name" value="M7GPPPN-MRNA HYDROLASE"/>
    <property type="match status" value="1"/>
</dbReference>
<comment type="cofactor">
    <cofactor evidence="1">
        <name>Mn(2+)</name>
        <dbReference type="ChEBI" id="CHEBI:29035"/>
    </cofactor>
</comment>
<dbReference type="InterPro" id="IPR000086">
    <property type="entry name" value="NUDIX_hydrolase_dom"/>
</dbReference>
<reference evidence="6 7" key="1">
    <citation type="submission" date="2014-12" db="EMBL/GenBank/DDBJ databases">
        <title>Complete genome sequence of Francisella guanzhouensis strain 08HL01032 isolated from air-conditioning system in China.</title>
        <authorList>
            <person name="Svensson D."/>
            <person name="Ohrman C."/>
            <person name="Backman S."/>
            <person name="Karlsson E."/>
            <person name="Nilsson E."/>
            <person name="Bystrom M."/>
            <person name="Larkeryd A."/>
            <person name="Stenberg P."/>
            <person name="Scholtz H.C."/>
            <person name="Forsman M."/>
            <person name="Sjodin A."/>
        </authorList>
    </citation>
    <scope>NUCLEOTIDE SEQUENCE [LARGE SCALE GENOMIC DNA]</scope>
    <source>
        <strain evidence="6 7">08HL01032</strain>
    </source>
</reference>
<evidence type="ECO:0000256" key="2">
    <source>
        <dbReference type="ARBA" id="ARBA00001946"/>
    </source>
</evidence>
<dbReference type="OrthoDB" id="9816040at2"/>
<dbReference type="SUPFAM" id="SSF55811">
    <property type="entry name" value="Nudix"/>
    <property type="match status" value="1"/>
</dbReference>
<dbReference type="GO" id="GO:0006402">
    <property type="term" value="P:mRNA catabolic process"/>
    <property type="evidence" value="ECO:0007669"/>
    <property type="project" value="TreeGrafter"/>
</dbReference>
<accession>A0A0A8E3S4</accession>
<dbReference type="PANTHER" id="PTHR23114">
    <property type="entry name" value="M7GPPPN-MRNA HYDROLASE"/>
    <property type="match status" value="1"/>
</dbReference>
<dbReference type="NCBIfam" id="NF001937">
    <property type="entry name" value="PRK00714.1-4"/>
    <property type="match status" value="1"/>
</dbReference>
<dbReference type="NCBIfam" id="NF001938">
    <property type="entry name" value="PRK00714.1-5"/>
    <property type="match status" value="1"/>
</dbReference>
<dbReference type="STRING" id="594679.SD28_02665"/>
<evidence type="ECO:0000259" key="5">
    <source>
        <dbReference type="PROSITE" id="PS51462"/>
    </source>
</evidence>
<keyword evidence="3 4" id="KW-0378">Hydrolase</keyword>
<dbReference type="CDD" id="cd03671">
    <property type="entry name" value="NUDIX_Ap4A_hydrolase_plant_like"/>
    <property type="match status" value="1"/>
</dbReference>
<dbReference type="Gene3D" id="3.90.79.10">
    <property type="entry name" value="Nucleoside Triphosphate Pyrophosphohydrolase"/>
    <property type="match status" value="1"/>
</dbReference>
<feature type="short sequence motif" description="Nudix box" evidence="4">
    <location>
        <begin position="38"/>
        <end position="59"/>
    </location>
</feature>
<dbReference type="InterPro" id="IPR015797">
    <property type="entry name" value="NUDIX_hydrolase-like_dom_sf"/>
</dbReference>
<evidence type="ECO:0000313" key="7">
    <source>
        <dbReference type="Proteomes" id="UP000031104"/>
    </source>
</evidence>
<dbReference type="PROSITE" id="PS00893">
    <property type="entry name" value="NUDIX_BOX"/>
    <property type="match status" value="1"/>
</dbReference>
<dbReference type="NCBIfam" id="NF001936">
    <property type="entry name" value="PRK00714.1-3"/>
    <property type="match status" value="1"/>
</dbReference>
<dbReference type="PRINTS" id="PR00502">
    <property type="entry name" value="NUDIXFAMILY"/>
</dbReference>
<dbReference type="RefSeq" id="WP_039123837.1">
    <property type="nucleotide sequence ID" value="NZ_CP010427.1"/>
</dbReference>
<comment type="function">
    <text evidence="4">Accelerates the degradation of transcripts by removing pyrophosphate from the 5'-end of triphosphorylated RNA, leading to a more labile monophosphorylated state that can stimulate subsequent ribonuclease cleavage.</text>
</comment>
<dbReference type="PROSITE" id="PS51462">
    <property type="entry name" value="NUDIX"/>
    <property type="match status" value="1"/>
</dbReference>
<name>A0A0A8E3S4_9GAMM</name>
<keyword evidence="7" id="KW-1185">Reference proteome</keyword>
<dbReference type="InterPro" id="IPR022927">
    <property type="entry name" value="RppH"/>
</dbReference>
<dbReference type="HAMAP" id="MF_00298">
    <property type="entry name" value="Nudix_RppH"/>
    <property type="match status" value="1"/>
</dbReference>
<dbReference type="InterPro" id="IPR020084">
    <property type="entry name" value="NUDIX_hydrolase_CS"/>
</dbReference>
<proteinExistence type="inferred from homology"/>
<evidence type="ECO:0000313" key="6">
    <source>
        <dbReference type="EMBL" id="AJC48628.1"/>
    </source>
</evidence>
<comment type="cofactor">
    <cofactor evidence="4">
        <name>a divalent metal cation</name>
        <dbReference type="ChEBI" id="CHEBI:60240"/>
    </cofactor>
</comment>
<protein>
    <recommendedName>
        <fullName evidence="4">RNA pyrophosphohydrolase</fullName>
        <ecNumber evidence="4">3.6.1.-</ecNumber>
    </recommendedName>
    <alternativeName>
        <fullName evidence="4">(Di)nucleoside polyphosphate hydrolase</fullName>
    </alternativeName>
</protein>
<dbReference type="Proteomes" id="UP000031104">
    <property type="component" value="Chromosome"/>
</dbReference>
<dbReference type="EMBL" id="CP010427">
    <property type="protein sequence ID" value="AJC48628.1"/>
    <property type="molecule type" value="Genomic_DNA"/>
</dbReference>
<dbReference type="AlphaFoldDB" id="A0A0A8E3S4"/>
<sequence>MIDKNGYRANVAIVLLNKQNRVFWGQRRNRTSWQFPQGGVVAGETPLQAMYRELHEEVGLRPNDVEVLASTRDWYKYDIPEGLIRNKEPVCVGQKQKWFLLRLRTSEVNIDLETNKTPEFDNWRWVSYWYPINHVIYFKQDIYRKALTYFKGYLTQKL</sequence>